<proteinExistence type="predicted"/>
<name>A0ABQ4NBD9_9BACL</name>
<dbReference type="Gene3D" id="3.30.750.24">
    <property type="entry name" value="STAS domain"/>
    <property type="match status" value="1"/>
</dbReference>
<organism evidence="2 3">
    <name type="scientific">Paenibacillus cisolokensis</name>
    <dbReference type="NCBI Taxonomy" id="1658519"/>
    <lineage>
        <taxon>Bacteria</taxon>
        <taxon>Bacillati</taxon>
        <taxon>Bacillota</taxon>
        <taxon>Bacilli</taxon>
        <taxon>Bacillales</taxon>
        <taxon>Paenibacillaceae</taxon>
        <taxon>Paenibacillus</taxon>
    </lineage>
</organism>
<reference evidence="2 3" key="1">
    <citation type="submission" date="2021-04" db="EMBL/GenBank/DDBJ databases">
        <title>Draft genome sequence of Paenibacillus cisolokensis, LC2-13A.</title>
        <authorList>
            <person name="Uke A."/>
            <person name="Chhe C."/>
            <person name="Baramee S."/>
            <person name="Kosugi A."/>
        </authorList>
    </citation>
    <scope>NUCLEOTIDE SEQUENCE [LARGE SCALE GENOMIC DNA]</scope>
    <source>
        <strain evidence="2 3">LC2-13A</strain>
    </source>
</reference>
<feature type="domain" description="STAS" evidence="1">
    <location>
        <begin position="76"/>
        <end position="165"/>
    </location>
</feature>
<dbReference type="SUPFAM" id="SSF52091">
    <property type="entry name" value="SpoIIaa-like"/>
    <property type="match status" value="1"/>
</dbReference>
<keyword evidence="3" id="KW-1185">Reference proteome</keyword>
<evidence type="ECO:0000313" key="2">
    <source>
        <dbReference type="EMBL" id="GIQ65541.1"/>
    </source>
</evidence>
<dbReference type="PROSITE" id="PS50801">
    <property type="entry name" value="STAS"/>
    <property type="match status" value="1"/>
</dbReference>
<dbReference type="InterPro" id="IPR002645">
    <property type="entry name" value="STAS_dom"/>
</dbReference>
<comment type="caution">
    <text evidence="2">The sequence shown here is derived from an EMBL/GenBank/DDBJ whole genome shotgun (WGS) entry which is preliminary data.</text>
</comment>
<dbReference type="EMBL" id="BOVJ01000138">
    <property type="protein sequence ID" value="GIQ65541.1"/>
    <property type="molecule type" value="Genomic_DNA"/>
</dbReference>
<dbReference type="Proteomes" id="UP000680304">
    <property type="component" value="Unassembled WGS sequence"/>
</dbReference>
<gene>
    <name evidence="2" type="ORF">PACILC2_41090</name>
</gene>
<accession>A0ABQ4NBD9</accession>
<evidence type="ECO:0000313" key="3">
    <source>
        <dbReference type="Proteomes" id="UP000680304"/>
    </source>
</evidence>
<sequence length="172" mass="20209">MEAVSRIRFHTIGQNLKQEIEAFYNLCLCAAGGKRGIQDKLFRTLCKKYLGLFEMVYGHVRGKFIFKIYKARHRHFTEGLERFIERMDKSGTRKLLLDLSRLEMIHESELKRLIELKRHLQDMGIVMSVLIRHSSRKRMVNIFDSIRTIEPFELFDTEVDAALGNNISFVAE</sequence>
<dbReference type="InterPro" id="IPR036513">
    <property type="entry name" value="STAS_dom_sf"/>
</dbReference>
<protein>
    <recommendedName>
        <fullName evidence="1">STAS domain-containing protein</fullName>
    </recommendedName>
</protein>
<evidence type="ECO:0000259" key="1">
    <source>
        <dbReference type="PROSITE" id="PS50801"/>
    </source>
</evidence>